<reference evidence="3" key="1">
    <citation type="journal article" date="2019" name="Int. J. Syst. Evol. Microbiol.">
        <title>The Global Catalogue of Microorganisms (GCM) 10K type strain sequencing project: providing services to taxonomists for standard genome sequencing and annotation.</title>
        <authorList>
            <consortium name="The Broad Institute Genomics Platform"/>
            <consortium name="The Broad Institute Genome Sequencing Center for Infectious Disease"/>
            <person name="Wu L."/>
            <person name="Ma J."/>
        </authorList>
    </citation>
    <scope>NUCLEOTIDE SEQUENCE [LARGE SCALE GENOMIC DNA]</scope>
    <source>
        <strain evidence="3">R28</strain>
    </source>
</reference>
<dbReference type="Proteomes" id="UP001597383">
    <property type="component" value="Unassembled WGS sequence"/>
</dbReference>
<dbReference type="SUPFAM" id="SSF51735">
    <property type="entry name" value="NAD(P)-binding Rossmann-fold domains"/>
    <property type="match status" value="1"/>
</dbReference>
<dbReference type="PRINTS" id="PR00081">
    <property type="entry name" value="GDHRDH"/>
</dbReference>
<dbReference type="PANTHER" id="PTHR42879:SF2">
    <property type="entry name" value="3-OXOACYL-[ACYL-CARRIER-PROTEIN] REDUCTASE FABG"/>
    <property type="match status" value="1"/>
</dbReference>
<dbReference type="EMBL" id="JBHUHQ010000015">
    <property type="protein sequence ID" value="MFD2044639.1"/>
    <property type="molecule type" value="Genomic_DNA"/>
</dbReference>
<organism evidence="2 3">
    <name type="scientific">Ornithinibacillus salinisoli</name>
    <dbReference type="NCBI Taxonomy" id="1848459"/>
    <lineage>
        <taxon>Bacteria</taxon>
        <taxon>Bacillati</taxon>
        <taxon>Bacillota</taxon>
        <taxon>Bacilli</taxon>
        <taxon>Bacillales</taxon>
        <taxon>Bacillaceae</taxon>
        <taxon>Ornithinibacillus</taxon>
    </lineage>
</organism>
<dbReference type="NCBIfam" id="NF009466">
    <property type="entry name" value="PRK12826.1-2"/>
    <property type="match status" value="1"/>
</dbReference>
<dbReference type="RefSeq" id="WP_377556125.1">
    <property type="nucleotide sequence ID" value="NZ_JBHUHQ010000015.1"/>
</dbReference>
<keyword evidence="2" id="KW-0560">Oxidoreductase</keyword>
<dbReference type="PRINTS" id="PR00080">
    <property type="entry name" value="SDRFAMILY"/>
</dbReference>
<dbReference type="PANTHER" id="PTHR42879">
    <property type="entry name" value="3-OXOACYL-(ACYL-CARRIER-PROTEIN) REDUCTASE"/>
    <property type="match status" value="1"/>
</dbReference>
<dbReference type="InterPro" id="IPR036291">
    <property type="entry name" value="NAD(P)-bd_dom_sf"/>
</dbReference>
<name>A0ABW4VZN0_9BACI</name>
<dbReference type="Pfam" id="PF13561">
    <property type="entry name" value="adh_short_C2"/>
    <property type="match status" value="1"/>
</dbReference>
<dbReference type="GO" id="GO:0016491">
    <property type="term" value="F:oxidoreductase activity"/>
    <property type="evidence" value="ECO:0007669"/>
    <property type="project" value="UniProtKB-KW"/>
</dbReference>
<evidence type="ECO:0000256" key="1">
    <source>
        <dbReference type="ARBA" id="ARBA00006484"/>
    </source>
</evidence>
<dbReference type="Gene3D" id="3.40.50.720">
    <property type="entry name" value="NAD(P)-binding Rossmann-like Domain"/>
    <property type="match status" value="1"/>
</dbReference>
<dbReference type="EC" id="1.1.1.-" evidence="2"/>
<comment type="similarity">
    <text evidence="1">Belongs to the short-chain dehydrogenases/reductases (SDR) family.</text>
</comment>
<evidence type="ECO:0000313" key="2">
    <source>
        <dbReference type="EMBL" id="MFD2044639.1"/>
    </source>
</evidence>
<dbReference type="PROSITE" id="PS00061">
    <property type="entry name" value="ADH_SHORT"/>
    <property type="match status" value="1"/>
</dbReference>
<dbReference type="InterPro" id="IPR002347">
    <property type="entry name" value="SDR_fam"/>
</dbReference>
<gene>
    <name evidence="2" type="ORF">ACFSJF_10205</name>
</gene>
<keyword evidence="3" id="KW-1185">Reference proteome</keyword>
<dbReference type="InterPro" id="IPR050259">
    <property type="entry name" value="SDR"/>
</dbReference>
<dbReference type="InterPro" id="IPR020904">
    <property type="entry name" value="Sc_DH/Rdtase_CS"/>
</dbReference>
<protein>
    <submittedName>
        <fullName evidence="2">SDR family NAD(P)-dependent oxidoreductase</fullName>
        <ecNumber evidence="2">1.1.1.-</ecNumber>
    </submittedName>
</protein>
<evidence type="ECO:0000313" key="3">
    <source>
        <dbReference type="Proteomes" id="UP001597383"/>
    </source>
</evidence>
<accession>A0ABW4VZN0</accession>
<comment type="caution">
    <text evidence="2">The sequence shown here is derived from an EMBL/GenBank/DDBJ whole genome shotgun (WGS) entry which is preliminary data.</text>
</comment>
<proteinExistence type="inferred from homology"/>
<dbReference type="CDD" id="cd05233">
    <property type="entry name" value="SDR_c"/>
    <property type="match status" value="1"/>
</dbReference>
<dbReference type="NCBIfam" id="NF005559">
    <property type="entry name" value="PRK07231.1"/>
    <property type="match status" value="1"/>
</dbReference>
<sequence length="252" mass="27402">MFDFSDQVVWVTGSSTGIGRSIALAFAENAASLVIHGNTNIHKAEEVLQEVRQKGREAILVTGDVTDRTAVKQMVSDIKKHFKRIDILINNAGTMVKRSKIEDLDFETWHSIMDINLNSVFHVTQSVLPMMKQQKSGKIINLTSIAARNGGGGGAVSYAAAKGAVSTFTRGLAKELVSDNIYVNGIAPGIITTPFHDKYSTKEMREKMVSQVPIKREGKPEEIAGAALYLASDYANYMVGEILEVNGGLLTD</sequence>